<dbReference type="EMBL" id="GBRH01196044">
    <property type="protein sequence ID" value="JAE01852.1"/>
    <property type="molecule type" value="Transcribed_RNA"/>
</dbReference>
<protein>
    <submittedName>
        <fullName evidence="1">Uncharacterized protein</fullName>
    </submittedName>
</protein>
<evidence type="ECO:0000313" key="1">
    <source>
        <dbReference type="EMBL" id="JAE01852.1"/>
    </source>
</evidence>
<accession>A0A0A9EP16</accession>
<sequence>MSNILTLENNCTFLFTDGVMICFRFQIV</sequence>
<name>A0A0A9EP16_ARUDO</name>
<organism evidence="1">
    <name type="scientific">Arundo donax</name>
    <name type="common">Giant reed</name>
    <name type="synonym">Donax arundinaceus</name>
    <dbReference type="NCBI Taxonomy" id="35708"/>
    <lineage>
        <taxon>Eukaryota</taxon>
        <taxon>Viridiplantae</taxon>
        <taxon>Streptophyta</taxon>
        <taxon>Embryophyta</taxon>
        <taxon>Tracheophyta</taxon>
        <taxon>Spermatophyta</taxon>
        <taxon>Magnoliopsida</taxon>
        <taxon>Liliopsida</taxon>
        <taxon>Poales</taxon>
        <taxon>Poaceae</taxon>
        <taxon>PACMAD clade</taxon>
        <taxon>Arundinoideae</taxon>
        <taxon>Arundineae</taxon>
        <taxon>Arundo</taxon>
    </lineage>
</organism>
<dbReference type="AlphaFoldDB" id="A0A0A9EP16"/>
<proteinExistence type="predicted"/>
<reference evidence="1" key="1">
    <citation type="submission" date="2014-09" db="EMBL/GenBank/DDBJ databases">
        <authorList>
            <person name="Magalhaes I.L.F."/>
            <person name="Oliveira U."/>
            <person name="Santos F.R."/>
            <person name="Vidigal T.H.D.A."/>
            <person name="Brescovit A.D."/>
            <person name="Santos A.J."/>
        </authorList>
    </citation>
    <scope>NUCLEOTIDE SEQUENCE</scope>
    <source>
        <tissue evidence="1">Shoot tissue taken approximately 20 cm above the soil surface</tissue>
    </source>
</reference>
<reference evidence="1" key="2">
    <citation type="journal article" date="2015" name="Data Brief">
        <title>Shoot transcriptome of the giant reed, Arundo donax.</title>
        <authorList>
            <person name="Barrero R.A."/>
            <person name="Guerrero F.D."/>
            <person name="Moolhuijzen P."/>
            <person name="Goolsby J.A."/>
            <person name="Tidwell J."/>
            <person name="Bellgard S.E."/>
            <person name="Bellgard M.I."/>
        </authorList>
    </citation>
    <scope>NUCLEOTIDE SEQUENCE</scope>
    <source>
        <tissue evidence="1">Shoot tissue taken approximately 20 cm above the soil surface</tissue>
    </source>
</reference>